<evidence type="ECO:0000256" key="9">
    <source>
        <dbReference type="SAM" id="Phobius"/>
    </source>
</evidence>
<keyword evidence="3 9" id="KW-0812">Transmembrane</keyword>
<dbReference type="PANTHER" id="PTHR21212">
    <property type="entry name" value="BERNARDINELLI-SEIP CONGENITAL LIPODYSTROPHY 2 HOMOLOG BSCL2 PROTEIN"/>
    <property type="match status" value="1"/>
</dbReference>
<dbReference type="RefSeq" id="XP_006817296.1">
    <property type="nucleotide sequence ID" value="XM_006817233.1"/>
</dbReference>
<evidence type="ECO:0000313" key="11">
    <source>
        <dbReference type="RefSeq" id="XP_006817296.1"/>
    </source>
</evidence>
<proteinExistence type="predicted"/>
<feature type="compositionally biased region" description="Basic and acidic residues" evidence="8">
    <location>
        <begin position="342"/>
        <end position="353"/>
    </location>
</feature>
<feature type="transmembrane region" description="Helical" evidence="9">
    <location>
        <begin position="236"/>
        <end position="258"/>
    </location>
</feature>
<sequence length="384" mass="42975">MLTSAVRNVGATAGTWYIWTKSVTLRIVFLSLVFLLLLWISVFLYGSFYYAYMPTSAHERPVYLQFRECEAAGSITGSSIPCSYYPTANVTLVPPEHQGQQLLMKGQSYRVLMDIDMPQSPVNENIGMFMVTISFYTDGGSVVSVSSRPAILPFKSFLLKILDTLFHSPLLVGGFAREKQNLEVELFENFQDNVYKPAIGALVTFETKKIEIYSTTLKLQAHFTGLRYLMFHWPTATAFTSIFTNFMLLATVVMLSWYRWFSGENDFPHEVVRMDYARPPGPIRPAPGDRQPTGRAALERSTEGVDLPALPIATNDEPLIIAQRRAAPPLSVATLFPTDGASQHERTGSDKSSDSNGDFENVEDVIPEQPSDDTNATELRLRHT</sequence>
<feature type="transmembrane region" description="Helical" evidence="9">
    <location>
        <begin position="27"/>
        <end position="52"/>
    </location>
</feature>
<dbReference type="PANTHER" id="PTHR21212:SF0">
    <property type="entry name" value="SEIPIN"/>
    <property type="match status" value="1"/>
</dbReference>
<keyword evidence="7 9" id="KW-0472">Membrane</keyword>
<protein>
    <recommendedName>
        <fullName evidence="2">Seipin</fullName>
    </recommendedName>
</protein>
<name>A0ABM0MBA5_SACKO</name>
<feature type="region of interest" description="Disordered" evidence="8">
    <location>
        <begin position="278"/>
        <end position="302"/>
    </location>
</feature>
<keyword evidence="10" id="KW-1185">Reference proteome</keyword>
<evidence type="ECO:0000256" key="2">
    <source>
        <dbReference type="ARBA" id="ARBA00022064"/>
    </source>
</evidence>
<evidence type="ECO:0000256" key="8">
    <source>
        <dbReference type="SAM" id="MobiDB-lite"/>
    </source>
</evidence>
<dbReference type="CDD" id="cd23995">
    <property type="entry name" value="Seipin_BSCL2_like"/>
    <property type="match status" value="1"/>
</dbReference>
<evidence type="ECO:0000256" key="4">
    <source>
        <dbReference type="ARBA" id="ARBA00022824"/>
    </source>
</evidence>
<dbReference type="Proteomes" id="UP000694865">
    <property type="component" value="Unplaced"/>
</dbReference>
<accession>A0ABM0MBA5</accession>
<reference evidence="11" key="1">
    <citation type="submission" date="2025-08" db="UniProtKB">
        <authorList>
            <consortium name="RefSeq"/>
        </authorList>
    </citation>
    <scope>IDENTIFICATION</scope>
    <source>
        <tissue evidence="11">Testes</tissue>
    </source>
</reference>
<evidence type="ECO:0000256" key="3">
    <source>
        <dbReference type="ARBA" id="ARBA00022692"/>
    </source>
</evidence>
<evidence type="ECO:0000256" key="6">
    <source>
        <dbReference type="ARBA" id="ARBA00023098"/>
    </source>
</evidence>
<evidence type="ECO:0000256" key="7">
    <source>
        <dbReference type="ARBA" id="ARBA00023136"/>
    </source>
</evidence>
<comment type="subcellular location">
    <subcellularLocation>
        <location evidence="1">Endoplasmic reticulum membrane</location>
        <topology evidence="1">Multi-pass membrane protein</topology>
    </subcellularLocation>
</comment>
<evidence type="ECO:0000256" key="1">
    <source>
        <dbReference type="ARBA" id="ARBA00004477"/>
    </source>
</evidence>
<dbReference type="Pfam" id="PF06775">
    <property type="entry name" value="Seipin"/>
    <property type="match status" value="1"/>
</dbReference>
<organism evidence="10 11">
    <name type="scientific">Saccoglossus kowalevskii</name>
    <name type="common">Acorn worm</name>
    <dbReference type="NCBI Taxonomy" id="10224"/>
    <lineage>
        <taxon>Eukaryota</taxon>
        <taxon>Metazoa</taxon>
        <taxon>Hemichordata</taxon>
        <taxon>Enteropneusta</taxon>
        <taxon>Harrimaniidae</taxon>
        <taxon>Saccoglossus</taxon>
    </lineage>
</organism>
<keyword evidence="4" id="KW-0256">Endoplasmic reticulum</keyword>
<evidence type="ECO:0000313" key="10">
    <source>
        <dbReference type="Proteomes" id="UP000694865"/>
    </source>
</evidence>
<gene>
    <name evidence="11" type="primary">LOC100371824</name>
</gene>
<keyword evidence="6" id="KW-0443">Lipid metabolism</keyword>
<dbReference type="GeneID" id="100371824"/>
<keyword evidence="5 9" id="KW-1133">Transmembrane helix</keyword>
<feature type="region of interest" description="Disordered" evidence="8">
    <location>
        <begin position="334"/>
        <end position="384"/>
    </location>
</feature>
<dbReference type="InterPro" id="IPR009617">
    <property type="entry name" value="Seipin"/>
</dbReference>
<evidence type="ECO:0000256" key="5">
    <source>
        <dbReference type="ARBA" id="ARBA00022989"/>
    </source>
</evidence>